<gene>
    <name evidence="3" type="ORF">DPMN_049477</name>
</gene>
<keyword evidence="2" id="KW-1133">Transmembrane helix</keyword>
<protein>
    <submittedName>
        <fullName evidence="3">Uncharacterized protein</fullName>
    </submittedName>
</protein>
<dbReference type="AlphaFoldDB" id="A0A9D4CFM8"/>
<keyword evidence="2" id="KW-0812">Transmembrane</keyword>
<comment type="caution">
    <text evidence="3">The sequence shown here is derived from an EMBL/GenBank/DDBJ whole genome shotgun (WGS) entry which is preliminary data.</text>
</comment>
<evidence type="ECO:0000313" key="4">
    <source>
        <dbReference type="Proteomes" id="UP000828390"/>
    </source>
</evidence>
<reference evidence="3" key="2">
    <citation type="submission" date="2020-11" db="EMBL/GenBank/DDBJ databases">
        <authorList>
            <person name="McCartney M.A."/>
            <person name="Auch B."/>
            <person name="Kono T."/>
            <person name="Mallez S."/>
            <person name="Becker A."/>
            <person name="Gohl D.M."/>
            <person name="Silverstein K.A.T."/>
            <person name="Koren S."/>
            <person name="Bechman K.B."/>
            <person name="Herman A."/>
            <person name="Abrahante J.E."/>
            <person name="Garbe J."/>
        </authorList>
    </citation>
    <scope>NUCLEOTIDE SEQUENCE</scope>
    <source>
        <strain evidence="3">Duluth1</strain>
        <tissue evidence="3">Whole animal</tissue>
    </source>
</reference>
<keyword evidence="2" id="KW-0472">Membrane</keyword>
<reference evidence="3" key="1">
    <citation type="journal article" date="2019" name="bioRxiv">
        <title>The Genome of the Zebra Mussel, Dreissena polymorpha: A Resource for Invasive Species Research.</title>
        <authorList>
            <person name="McCartney M.A."/>
            <person name="Auch B."/>
            <person name="Kono T."/>
            <person name="Mallez S."/>
            <person name="Zhang Y."/>
            <person name="Obille A."/>
            <person name="Becker A."/>
            <person name="Abrahante J.E."/>
            <person name="Garbe J."/>
            <person name="Badalamenti J.P."/>
            <person name="Herman A."/>
            <person name="Mangelson H."/>
            <person name="Liachko I."/>
            <person name="Sullivan S."/>
            <person name="Sone E.D."/>
            <person name="Koren S."/>
            <person name="Silverstein K.A.T."/>
            <person name="Beckman K.B."/>
            <person name="Gohl D.M."/>
        </authorList>
    </citation>
    <scope>NUCLEOTIDE SEQUENCE</scope>
    <source>
        <strain evidence="3">Duluth1</strain>
        <tissue evidence="3">Whole animal</tissue>
    </source>
</reference>
<accession>A0A9D4CFM8</accession>
<organism evidence="3 4">
    <name type="scientific">Dreissena polymorpha</name>
    <name type="common">Zebra mussel</name>
    <name type="synonym">Mytilus polymorpha</name>
    <dbReference type="NCBI Taxonomy" id="45954"/>
    <lineage>
        <taxon>Eukaryota</taxon>
        <taxon>Metazoa</taxon>
        <taxon>Spiralia</taxon>
        <taxon>Lophotrochozoa</taxon>
        <taxon>Mollusca</taxon>
        <taxon>Bivalvia</taxon>
        <taxon>Autobranchia</taxon>
        <taxon>Heteroconchia</taxon>
        <taxon>Euheterodonta</taxon>
        <taxon>Imparidentia</taxon>
        <taxon>Neoheterodontei</taxon>
        <taxon>Myida</taxon>
        <taxon>Dreissenoidea</taxon>
        <taxon>Dreissenidae</taxon>
        <taxon>Dreissena</taxon>
    </lineage>
</organism>
<keyword evidence="4" id="KW-1185">Reference proteome</keyword>
<evidence type="ECO:0000313" key="3">
    <source>
        <dbReference type="EMBL" id="KAH3723683.1"/>
    </source>
</evidence>
<name>A0A9D4CFM8_DREPO</name>
<feature type="transmembrane region" description="Helical" evidence="2">
    <location>
        <begin position="89"/>
        <end position="120"/>
    </location>
</feature>
<evidence type="ECO:0000256" key="2">
    <source>
        <dbReference type="SAM" id="Phobius"/>
    </source>
</evidence>
<feature type="region of interest" description="Disordered" evidence="1">
    <location>
        <begin position="48"/>
        <end position="72"/>
    </location>
</feature>
<evidence type="ECO:0000256" key="1">
    <source>
        <dbReference type="SAM" id="MobiDB-lite"/>
    </source>
</evidence>
<dbReference type="EMBL" id="JAIWYP010000012">
    <property type="protein sequence ID" value="KAH3723683.1"/>
    <property type="molecule type" value="Genomic_DNA"/>
</dbReference>
<dbReference type="Proteomes" id="UP000828390">
    <property type="component" value="Unassembled WGS sequence"/>
</dbReference>
<proteinExistence type="predicted"/>
<sequence>MASPDLNTDTLSERLVSQSKASVIQSIHQSNPSVRQQSVTNSISQLVNRQPVHSDSQRVNQSSKNSQPSVSPFIQSVSQTPFLSRWADLVVLVEVVVVVVAVVVVVVVVVVVIVVVIVVVKPYVQYIPGN</sequence>